<dbReference type="GO" id="GO:0003964">
    <property type="term" value="F:RNA-directed DNA polymerase activity"/>
    <property type="evidence" value="ECO:0007669"/>
    <property type="project" value="UniProtKB-KW"/>
</dbReference>
<feature type="non-terminal residue" evidence="8">
    <location>
        <position position="64"/>
    </location>
</feature>
<comment type="caution">
    <text evidence="8">The sequence shown here is derived from an EMBL/GenBank/DDBJ whole genome shotgun (WGS) entry which is preliminary data.</text>
</comment>
<dbReference type="InterPro" id="IPR012337">
    <property type="entry name" value="RNaseH-like_sf"/>
</dbReference>
<sequence length="64" mass="7289">QKSILHLNWAFACLGIPREIKTDNGPNYRSQAYRHFLQMWGARHSFGIPLNSIGQAIIERAHGT</sequence>
<evidence type="ECO:0000256" key="4">
    <source>
        <dbReference type="ARBA" id="ARBA00022759"/>
    </source>
</evidence>
<keyword evidence="9" id="KW-1185">Reference proteome</keyword>
<keyword evidence="1" id="KW-0808">Transferase</keyword>
<keyword evidence="5" id="KW-0378">Hydrolase</keyword>
<feature type="non-terminal residue" evidence="8">
    <location>
        <position position="1"/>
    </location>
</feature>
<evidence type="ECO:0000313" key="9">
    <source>
        <dbReference type="Proteomes" id="UP000533896"/>
    </source>
</evidence>
<dbReference type="GO" id="GO:0015074">
    <property type="term" value="P:DNA integration"/>
    <property type="evidence" value="ECO:0007669"/>
    <property type="project" value="InterPro"/>
</dbReference>
<keyword evidence="6" id="KW-0695">RNA-directed DNA polymerase</keyword>
<dbReference type="EMBL" id="VWYV01002961">
    <property type="protein sequence ID" value="NXE16987.1"/>
    <property type="molecule type" value="Genomic_DNA"/>
</dbReference>
<protein>
    <submittedName>
        <fullName evidence="8">POK18 protein</fullName>
    </submittedName>
</protein>
<evidence type="ECO:0000256" key="2">
    <source>
        <dbReference type="ARBA" id="ARBA00022695"/>
    </source>
</evidence>
<evidence type="ECO:0000256" key="5">
    <source>
        <dbReference type="ARBA" id="ARBA00022801"/>
    </source>
</evidence>
<keyword evidence="4" id="KW-0255">Endonuclease</keyword>
<dbReference type="SUPFAM" id="SSF53098">
    <property type="entry name" value="Ribonuclease H-like"/>
    <property type="match status" value="1"/>
</dbReference>
<feature type="domain" description="Integrase catalytic" evidence="7">
    <location>
        <begin position="1"/>
        <end position="64"/>
    </location>
</feature>
<proteinExistence type="predicted"/>
<evidence type="ECO:0000256" key="3">
    <source>
        <dbReference type="ARBA" id="ARBA00022722"/>
    </source>
</evidence>
<dbReference type="GO" id="GO:0016787">
    <property type="term" value="F:hydrolase activity"/>
    <property type="evidence" value="ECO:0007669"/>
    <property type="project" value="UniProtKB-KW"/>
</dbReference>
<organism evidence="8 9">
    <name type="scientific">Lophotis ruficrista</name>
    <dbReference type="NCBI Taxonomy" id="172689"/>
    <lineage>
        <taxon>Eukaryota</taxon>
        <taxon>Metazoa</taxon>
        <taxon>Chordata</taxon>
        <taxon>Craniata</taxon>
        <taxon>Vertebrata</taxon>
        <taxon>Euteleostomi</taxon>
        <taxon>Archelosauria</taxon>
        <taxon>Archosauria</taxon>
        <taxon>Dinosauria</taxon>
        <taxon>Saurischia</taxon>
        <taxon>Theropoda</taxon>
        <taxon>Coelurosauria</taxon>
        <taxon>Aves</taxon>
        <taxon>Neognathae</taxon>
        <taxon>Neoaves</taxon>
        <taxon>Otidimorphae</taxon>
        <taxon>Otidiformes</taxon>
        <taxon>Otididae</taxon>
        <taxon>Lophotis</taxon>
    </lineage>
</organism>
<name>A0A7K8KIV5_9AVES</name>
<accession>A0A7K8KIV5</accession>
<gene>
    <name evidence="8" type="primary">Ervk18_3</name>
    <name evidence="8" type="ORF">LOPRUF_R15095</name>
</gene>
<dbReference type="InterPro" id="IPR001584">
    <property type="entry name" value="Integrase_cat-core"/>
</dbReference>
<dbReference type="OrthoDB" id="9359997at2759"/>
<evidence type="ECO:0000259" key="7">
    <source>
        <dbReference type="PROSITE" id="PS50994"/>
    </source>
</evidence>
<evidence type="ECO:0000256" key="6">
    <source>
        <dbReference type="ARBA" id="ARBA00022918"/>
    </source>
</evidence>
<dbReference type="AlphaFoldDB" id="A0A7K8KIV5"/>
<dbReference type="Gene3D" id="3.30.420.10">
    <property type="entry name" value="Ribonuclease H-like superfamily/Ribonuclease H"/>
    <property type="match status" value="1"/>
</dbReference>
<evidence type="ECO:0000256" key="1">
    <source>
        <dbReference type="ARBA" id="ARBA00022679"/>
    </source>
</evidence>
<dbReference type="PROSITE" id="PS50994">
    <property type="entry name" value="INTEGRASE"/>
    <property type="match status" value="1"/>
</dbReference>
<dbReference type="InterPro" id="IPR036397">
    <property type="entry name" value="RNaseH_sf"/>
</dbReference>
<dbReference type="PANTHER" id="PTHR41694">
    <property type="entry name" value="ENDOGENOUS RETROVIRUS GROUP K MEMBER POL PROTEIN"/>
    <property type="match status" value="1"/>
</dbReference>
<dbReference type="Pfam" id="PF00665">
    <property type="entry name" value="rve"/>
    <property type="match status" value="1"/>
</dbReference>
<evidence type="ECO:0000313" key="8">
    <source>
        <dbReference type="EMBL" id="NXE16987.1"/>
    </source>
</evidence>
<reference evidence="8 9" key="1">
    <citation type="submission" date="2019-09" db="EMBL/GenBank/DDBJ databases">
        <title>Bird 10,000 Genomes (B10K) Project - Family phase.</title>
        <authorList>
            <person name="Zhang G."/>
        </authorList>
    </citation>
    <scope>NUCLEOTIDE SEQUENCE [LARGE SCALE GENOMIC DNA]</scope>
    <source>
        <strain evidence="8">B10K-CU-031-23</strain>
    </source>
</reference>
<keyword evidence="3" id="KW-0540">Nuclease</keyword>
<dbReference type="GO" id="GO:0004519">
    <property type="term" value="F:endonuclease activity"/>
    <property type="evidence" value="ECO:0007669"/>
    <property type="project" value="UniProtKB-KW"/>
</dbReference>
<dbReference type="GO" id="GO:0035613">
    <property type="term" value="F:RNA stem-loop binding"/>
    <property type="evidence" value="ECO:0007669"/>
    <property type="project" value="TreeGrafter"/>
</dbReference>
<dbReference type="PANTHER" id="PTHR41694:SF3">
    <property type="entry name" value="RNA-DIRECTED DNA POLYMERASE-RELATED"/>
    <property type="match status" value="1"/>
</dbReference>
<keyword evidence="2" id="KW-0548">Nucleotidyltransferase</keyword>
<dbReference type="Proteomes" id="UP000533896">
    <property type="component" value="Unassembled WGS sequence"/>
</dbReference>